<dbReference type="GO" id="GO:0016787">
    <property type="term" value="F:hydrolase activity"/>
    <property type="evidence" value="ECO:0007669"/>
    <property type="project" value="UniProtKB-KW"/>
</dbReference>
<dbReference type="OrthoDB" id="10291117at2759"/>
<feature type="compositionally biased region" description="Basic and acidic residues" evidence="3">
    <location>
        <begin position="604"/>
        <end position="613"/>
    </location>
</feature>
<dbReference type="Pfam" id="PF00293">
    <property type="entry name" value="NUDIX"/>
    <property type="match status" value="1"/>
</dbReference>
<proteinExistence type="predicted"/>
<feature type="domain" description="Nudix hydrolase" evidence="4">
    <location>
        <begin position="425"/>
        <end position="557"/>
    </location>
</feature>
<feature type="region of interest" description="Disordered" evidence="3">
    <location>
        <begin position="404"/>
        <end position="435"/>
    </location>
</feature>
<dbReference type="PANTHER" id="PTHR43046:SF14">
    <property type="entry name" value="MUTT_NUDIX FAMILY PROTEIN"/>
    <property type="match status" value="1"/>
</dbReference>
<protein>
    <recommendedName>
        <fullName evidence="4">Nudix hydrolase domain-containing protein</fullName>
    </recommendedName>
</protein>
<dbReference type="InterPro" id="IPR000086">
    <property type="entry name" value="NUDIX_hydrolase_dom"/>
</dbReference>
<accession>A0A4D9CNE7</accession>
<dbReference type="InterPro" id="IPR015797">
    <property type="entry name" value="NUDIX_hydrolase-like_dom_sf"/>
</dbReference>
<name>A0A4D9CNE7_9STRA</name>
<comment type="caution">
    <text evidence="5">The sequence shown here is derived from an EMBL/GenBank/DDBJ whole genome shotgun (WGS) entry which is preliminary data.</text>
</comment>
<keyword evidence="6" id="KW-1185">Reference proteome</keyword>
<sequence length="666" mass="71821">MIDSMRPKAVLVDVNSLFACIDTKLEGSTTGNLAMSKNRRAIVPRFGAEQVLNYLREHQSKVEKGGSQAASLSITVVASGEAAVELVRRVGSDLSLKCLLQGVSVLACKHVLAAADGPQGQALLNAFLQEQSDETVGVPSPWATARAPMRKSVDGCDTASPCSDSVYGNEQGQAVVLVIESSPCAPSPCASSPLSTLAVCVAVYSAAGVERGNPVDPIARSTDSHASNGHGPDAIPCTTLLHQQSGLSDLSQIDWCSLGLPPLEVDVQNPPFLWPRDYERALGPAQLVEARWWDLQHGQLNLVLGRAVHAENVLEVVAEEMGRRGEDGTVRAEGLDSLFVTVRHDFGIIARLLEDGYRIHHAGGGGTQVVLLRLFVKVEVPTAGTHICRSKVILYRRRRRGRAGFNHDSKGSAPLGTDVSGEGSGRHQGEGRVAARGEGDSRSLEVFLFRRRSKGIYKMPGGHVELKELADEAAVREVREETGFACRVVGMVALTERKDVGKKWGCSQLMFTFAAEWVESEMRLDDAISREGTWFALEEVDAMVAQDSQALDPPLKKVWPAFRARGWAPAAWFRHHPQCIDPGYETRKRCYMLSEDAGSEEEELQGRVPEHGKAGSGMTSSSSLMSASSSTSSFLPCHPRALLRDSCVSSLSCGEGASDWEGRSST</sequence>
<feature type="region of interest" description="Disordered" evidence="3">
    <location>
        <begin position="600"/>
        <end position="634"/>
    </location>
</feature>
<dbReference type="InterPro" id="IPR020084">
    <property type="entry name" value="NUDIX_hydrolase_CS"/>
</dbReference>
<dbReference type="Proteomes" id="UP000355283">
    <property type="component" value="Unassembled WGS sequence"/>
</dbReference>
<evidence type="ECO:0000313" key="5">
    <source>
        <dbReference type="EMBL" id="TFJ80044.1"/>
    </source>
</evidence>
<evidence type="ECO:0000256" key="2">
    <source>
        <dbReference type="ARBA" id="ARBA00022801"/>
    </source>
</evidence>
<feature type="compositionally biased region" description="Low complexity" evidence="3">
    <location>
        <begin position="616"/>
        <end position="633"/>
    </location>
</feature>
<evidence type="ECO:0000313" key="6">
    <source>
        <dbReference type="Proteomes" id="UP000355283"/>
    </source>
</evidence>
<feature type="compositionally biased region" description="Basic and acidic residues" evidence="3">
    <location>
        <begin position="424"/>
        <end position="435"/>
    </location>
</feature>
<dbReference type="SUPFAM" id="SSF55811">
    <property type="entry name" value="Nudix"/>
    <property type="match status" value="1"/>
</dbReference>
<dbReference type="PROSITE" id="PS00893">
    <property type="entry name" value="NUDIX_BOX"/>
    <property type="match status" value="1"/>
</dbReference>
<comment type="cofactor">
    <cofactor evidence="1">
        <name>Mg(2+)</name>
        <dbReference type="ChEBI" id="CHEBI:18420"/>
    </cofactor>
</comment>
<evidence type="ECO:0000256" key="3">
    <source>
        <dbReference type="SAM" id="MobiDB-lite"/>
    </source>
</evidence>
<dbReference type="Gene3D" id="3.90.79.10">
    <property type="entry name" value="Nucleoside Triphosphate Pyrophosphohydrolase"/>
    <property type="match status" value="1"/>
</dbReference>
<dbReference type="AlphaFoldDB" id="A0A4D9CNE7"/>
<gene>
    <name evidence="5" type="ORF">NSK_008602</name>
</gene>
<dbReference type="EMBL" id="SDOX01000183">
    <property type="protein sequence ID" value="TFJ80044.1"/>
    <property type="molecule type" value="Genomic_DNA"/>
</dbReference>
<evidence type="ECO:0000259" key="4">
    <source>
        <dbReference type="PROSITE" id="PS51462"/>
    </source>
</evidence>
<reference evidence="5 6" key="1">
    <citation type="submission" date="2019-01" db="EMBL/GenBank/DDBJ databases">
        <title>Nuclear Genome Assembly of the Microalgal Biofuel strain Nannochloropsis salina CCMP1776.</title>
        <authorList>
            <person name="Hovde B."/>
        </authorList>
    </citation>
    <scope>NUCLEOTIDE SEQUENCE [LARGE SCALE GENOMIC DNA]</scope>
    <source>
        <strain evidence="5 6">CCMP1776</strain>
    </source>
</reference>
<keyword evidence="2" id="KW-0378">Hydrolase</keyword>
<dbReference type="PROSITE" id="PS51462">
    <property type="entry name" value="NUDIX"/>
    <property type="match status" value="1"/>
</dbReference>
<evidence type="ECO:0000256" key="1">
    <source>
        <dbReference type="ARBA" id="ARBA00001946"/>
    </source>
</evidence>
<dbReference type="PANTHER" id="PTHR43046">
    <property type="entry name" value="GDP-MANNOSE MANNOSYL HYDROLASE"/>
    <property type="match status" value="1"/>
</dbReference>
<organism evidence="5 6">
    <name type="scientific">Nannochloropsis salina CCMP1776</name>
    <dbReference type="NCBI Taxonomy" id="1027361"/>
    <lineage>
        <taxon>Eukaryota</taxon>
        <taxon>Sar</taxon>
        <taxon>Stramenopiles</taxon>
        <taxon>Ochrophyta</taxon>
        <taxon>Eustigmatophyceae</taxon>
        <taxon>Eustigmatales</taxon>
        <taxon>Monodopsidaceae</taxon>
        <taxon>Microchloropsis</taxon>
        <taxon>Microchloropsis salina</taxon>
    </lineage>
</organism>